<dbReference type="Proteomes" id="UP001417504">
    <property type="component" value="Unassembled WGS sequence"/>
</dbReference>
<dbReference type="Pfam" id="PF03016">
    <property type="entry name" value="Exostosin_GT47"/>
    <property type="match status" value="2"/>
</dbReference>
<feature type="compositionally biased region" description="Basic and acidic residues" evidence="8">
    <location>
        <begin position="25"/>
        <end position="34"/>
    </location>
</feature>
<evidence type="ECO:0000313" key="11">
    <source>
        <dbReference type="EMBL" id="KAK9153817.1"/>
    </source>
</evidence>
<keyword evidence="4" id="KW-0328">Glycosyltransferase</keyword>
<evidence type="ECO:0000256" key="2">
    <source>
        <dbReference type="ARBA" id="ARBA00004323"/>
    </source>
</evidence>
<evidence type="ECO:0000313" key="12">
    <source>
        <dbReference type="Proteomes" id="UP001417504"/>
    </source>
</evidence>
<comment type="similarity">
    <text evidence="3">Belongs to the glycosyltransferase 47 family.</text>
</comment>
<protein>
    <recommendedName>
        <fullName evidence="13">Exostosin GT47 domain-containing protein</fullName>
    </recommendedName>
</protein>
<evidence type="ECO:0000259" key="10">
    <source>
        <dbReference type="Pfam" id="PF14159"/>
    </source>
</evidence>
<dbReference type="GO" id="GO:0000139">
    <property type="term" value="C:Golgi membrane"/>
    <property type="evidence" value="ECO:0007669"/>
    <property type="project" value="UniProtKB-SubCell"/>
</dbReference>
<keyword evidence="7" id="KW-0175">Coiled coil</keyword>
<keyword evidence="5" id="KW-0812">Transmembrane</keyword>
<gene>
    <name evidence="11" type="ORF">Sjap_001297</name>
</gene>
<evidence type="ECO:0000256" key="5">
    <source>
        <dbReference type="ARBA" id="ARBA00022968"/>
    </source>
</evidence>
<evidence type="ECO:0000256" key="3">
    <source>
        <dbReference type="ARBA" id="ARBA00010271"/>
    </source>
</evidence>
<keyword evidence="4" id="KW-0808">Transferase</keyword>
<feature type="domain" description="Exostosin GT47" evidence="9">
    <location>
        <begin position="969"/>
        <end position="1248"/>
    </location>
</feature>
<comment type="caution">
    <text evidence="11">The sequence shown here is derived from an EMBL/GenBank/DDBJ whole genome shotgun (WGS) entry which is preliminary data.</text>
</comment>
<dbReference type="PANTHER" id="PTHR11062:SF207">
    <property type="entry name" value="OS07G0188700 PROTEIN"/>
    <property type="match status" value="1"/>
</dbReference>
<feature type="domain" description="Cyanobacterial aminoacyl-tRNA synthetase CAAD" evidence="10">
    <location>
        <begin position="757"/>
        <end position="817"/>
    </location>
</feature>
<feature type="region of interest" description="Disordered" evidence="8">
    <location>
        <begin position="1"/>
        <end position="34"/>
    </location>
</feature>
<reference evidence="11 12" key="1">
    <citation type="submission" date="2024-01" db="EMBL/GenBank/DDBJ databases">
        <title>Genome assemblies of Stephania.</title>
        <authorList>
            <person name="Yang L."/>
        </authorList>
    </citation>
    <scope>NUCLEOTIDE SEQUENCE [LARGE SCALE GENOMIC DNA]</scope>
    <source>
        <strain evidence="11">QJT</strain>
        <tissue evidence="11">Leaf</tissue>
    </source>
</reference>
<evidence type="ECO:0000256" key="4">
    <source>
        <dbReference type="ARBA" id="ARBA00022676"/>
    </source>
</evidence>
<keyword evidence="6" id="KW-0333">Golgi apparatus</keyword>
<evidence type="ECO:0000256" key="6">
    <source>
        <dbReference type="ARBA" id="ARBA00023034"/>
    </source>
</evidence>
<comment type="subcellular location">
    <subcellularLocation>
        <location evidence="2">Golgi apparatus membrane</location>
        <topology evidence="2">Single-pass type II membrane protein</topology>
    </subcellularLocation>
    <subcellularLocation>
        <location evidence="1">Membrane</location>
        <topology evidence="1">Multi-pass membrane protein</topology>
    </subcellularLocation>
</comment>
<evidence type="ECO:0000256" key="1">
    <source>
        <dbReference type="ARBA" id="ARBA00004141"/>
    </source>
</evidence>
<sequence>MERENEHGDPTRETASSPGDGSVGEPKKARVPRKECTKLERLEVGLTKSRDMIGKAARNGTYVPDQDYIPKGPIYRNAHSFQRSYLEMEKSFKYFVYEEGEPPLFHTSTCRSILAIEGVIMSQLEAYDRFRTRNHEEAHVYFLPFSVYQMVQYIWVRGSYDSSPFDRTINDYINVVAEKYPYWNRSQGADHFMVACHDWAPGESGFNYLLFHNSIRVLCNANTSEGFNPSKDVTLPEIYLPTGKMQPLGGPSPSKRPILAFFAGGGDHGPIRPILLKHWKNKTDDMQVYEYLPKDKSYDKMMKKSKYCLCPSGYEVASPRVDESLYTGCVPVLLKEGYVPPFSDVLNWDSFSISVPTSEIPNLKKILMGISQKRYLKLQKRGLQVRRHFVVNSPPKRFDVFHMLLHSIWLRRFVKSEVGFVKCNADAAVWEYEGLLGTGAVVRDEHGHLIVGIAFREALSWIKHLQLPRVVFELDSLVVAAPNPSAATTCTERRHKELMNTTCCTNKLKRLEAGLARARAEIRKSVKNSTQASDPDYTPQGPIYWNPNAFHSYSLLFMLFDFKWIGRLLARACDFAAAAEVFEKVLESWSEFKSLSVSLTDRLALLDSVDTSTVAIYGSTSLFALWIASAVVGAIDAIPLVPKVLELVGLGYNVWFSYRYLIFKEFSEGIQAIDLKDEYPKCFEGITARLYSHSHLVTAATYDEASTSINLESEVADTAVVAVEESPAEKQSFFYNKVEESAANNPNLSYEVKEIDTSTVAIYGSTSLFALWIASAVVGAIDAIPLVPKVLQLVGLGYSVWFSYRYLIFKVDMQLLLCNSTANLTRISNSSDFKASSTSSSISVSSAAINGSITVKGDDYNVNVSTIFEIMRDHYDLDYDDEMDNFHYLQVVREGLNNSSLHVERRHKELMNTTCTNKLKRLEAGLARARAEIRKSVKNSTQASDPDYTPQGPIYWNPNTFHRSYLEMEKTFKYFVYEEGDPPLFHTSTCDSILAMEGIIMGQLEADDKFRTQNQEDAHVFFLPFSVYNMVQYIWERGSHDSSPFYRTINDYINVIAEKYPYWNRSRGADHSMVACHDWAPRESRFNYLLFHNSIRVLCNANTSEGFKPSIDVTLPDIYLPYGKMKPLGGPSPSQRPILAFFAGGGNHGPIRPILLEHWKNKTDDMQVYEYLPKGMSYDEIMKKSKYCFCPSGYQVASPRIVESLYTGCVPVLLKEGYVAPFSDVLNWDSFSISVPTSEIPNLKKILMGISKKRYLKLQKMGLQVRRHFMVNSPPKRFDVFHMLLHSIWLRRLNVRIHDHLVS</sequence>
<dbReference type="InterPro" id="IPR040911">
    <property type="entry name" value="Exostosin_GT47"/>
</dbReference>
<feature type="domain" description="Cyanobacterial aminoacyl-tRNA synthetase CAAD" evidence="10">
    <location>
        <begin position="611"/>
        <end position="665"/>
    </location>
</feature>
<feature type="coiled-coil region" evidence="7">
    <location>
        <begin position="912"/>
        <end position="939"/>
    </location>
</feature>
<feature type="domain" description="Exostosin GT47" evidence="9">
    <location>
        <begin position="89"/>
        <end position="368"/>
    </location>
</feature>
<feature type="compositionally biased region" description="Basic and acidic residues" evidence="8">
    <location>
        <begin position="1"/>
        <end position="12"/>
    </location>
</feature>
<dbReference type="GO" id="GO:0016757">
    <property type="term" value="F:glycosyltransferase activity"/>
    <property type="evidence" value="ECO:0007669"/>
    <property type="project" value="UniProtKB-KW"/>
</dbReference>
<evidence type="ECO:0008006" key="13">
    <source>
        <dbReference type="Google" id="ProtNLM"/>
    </source>
</evidence>
<evidence type="ECO:0000256" key="8">
    <source>
        <dbReference type="SAM" id="MobiDB-lite"/>
    </source>
</evidence>
<dbReference type="InterPro" id="IPR004263">
    <property type="entry name" value="Exostosin"/>
</dbReference>
<dbReference type="PANTHER" id="PTHR11062">
    <property type="entry name" value="EXOSTOSIN HEPARAN SULFATE GLYCOSYLTRANSFERASE -RELATED"/>
    <property type="match status" value="1"/>
</dbReference>
<name>A0AAP0PRJ2_9MAGN</name>
<evidence type="ECO:0000259" key="9">
    <source>
        <dbReference type="Pfam" id="PF03016"/>
    </source>
</evidence>
<keyword evidence="5" id="KW-0735">Signal-anchor</keyword>
<keyword evidence="12" id="KW-1185">Reference proteome</keyword>
<evidence type="ECO:0000256" key="7">
    <source>
        <dbReference type="SAM" id="Coils"/>
    </source>
</evidence>
<dbReference type="EMBL" id="JBBNAE010000001">
    <property type="protein sequence ID" value="KAK9153817.1"/>
    <property type="molecule type" value="Genomic_DNA"/>
</dbReference>
<accession>A0AAP0PRJ2</accession>
<dbReference type="InterPro" id="IPR025564">
    <property type="entry name" value="CAAD_dom"/>
</dbReference>
<organism evidence="11 12">
    <name type="scientific">Stephania japonica</name>
    <dbReference type="NCBI Taxonomy" id="461633"/>
    <lineage>
        <taxon>Eukaryota</taxon>
        <taxon>Viridiplantae</taxon>
        <taxon>Streptophyta</taxon>
        <taxon>Embryophyta</taxon>
        <taxon>Tracheophyta</taxon>
        <taxon>Spermatophyta</taxon>
        <taxon>Magnoliopsida</taxon>
        <taxon>Ranunculales</taxon>
        <taxon>Menispermaceae</taxon>
        <taxon>Menispermoideae</taxon>
        <taxon>Cissampelideae</taxon>
        <taxon>Stephania</taxon>
    </lineage>
</organism>
<proteinExistence type="inferred from homology"/>
<dbReference type="Pfam" id="PF14159">
    <property type="entry name" value="CAAD"/>
    <property type="match status" value="2"/>
</dbReference>